<sequence>MFDRLEMSLDMQAFAVPSPAPLLVGNAHPSFAEHCYFNELMGELLPAALHSETFTTILDVHCRSGEWLLAMARRYPHAQCIGIDSSSYQIELARAQAYGLPNVTFLVKDYETLSTALVELHRFDLVHLSFCATNPAIERVCALVCTLIDLCRPGGYLLWHEAEMPICTGLSCQHFFSTLLARTMQMCRKESEAGSVPGITAQMACWLRRYGCAIIEDGAHLVDASQGTCLNRHFAHHFHALSLQMKDLILMSGLIWERAYDGLCHQALSEIQGNRFCMICFMRTLLARRED</sequence>
<keyword evidence="3" id="KW-1185">Reference proteome</keyword>
<gene>
    <name evidence="2" type="ORF">KSF_026200</name>
</gene>
<comment type="caution">
    <text evidence="2">The sequence shown here is derived from an EMBL/GenBank/DDBJ whole genome shotgun (WGS) entry which is preliminary data.</text>
</comment>
<dbReference type="InterPro" id="IPR029063">
    <property type="entry name" value="SAM-dependent_MTases_sf"/>
</dbReference>
<reference evidence="2" key="1">
    <citation type="submission" date="2020-10" db="EMBL/GenBank/DDBJ databases">
        <title>Taxonomic study of unclassified bacteria belonging to the class Ktedonobacteria.</title>
        <authorList>
            <person name="Yabe S."/>
            <person name="Wang C.M."/>
            <person name="Zheng Y."/>
            <person name="Sakai Y."/>
            <person name="Cavaletti L."/>
            <person name="Monciardini P."/>
            <person name="Donadio S."/>
        </authorList>
    </citation>
    <scope>NUCLEOTIDE SEQUENCE</scope>
    <source>
        <strain evidence="2">ID150040</strain>
    </source>
</reference>
<dbReference type="Pfam" id="PF13649">
    <property type="entry name" value="Methyltransf_25"/>
    <property type="match status" value="1"/>
</dbReference>
<proteinExistence type="predicted"/>
<dbReference type="InterPro" id="IPR041698">
    <property type="entry name" value="Methyltransf_25"/>
</dbReference>
<evidence type="ECO:0000313" key="2">
    <source>
        <dbReference type="EMBL" id="GHO92572.1"/>
    </source>
</evidence>
<evidence type="ECO:0000313" key="3">
    <source>
        <dbReference type="Proteomes" id="UP000597444"/>
    </source>
</evidence>
<organism evidence="2 3">
    <name type="scientific">Reticulibacter mediterranei</name>
    <dbReference type="NCBI Taxonomy" id="2778369"/>
    <lineage>
        <taxon>Bacteria</taxon>
        <taxon>Bacillati</taxon>
        <taxon>Chloroflexota</taxon>
        <taxon>Ktedonobacteria</taxon>
        <taxon>Ktedonobacterales</taxon>
        <taxon>Reticulibacteraceae</taxon>
        <taxon>Reticulibacter</taxon>
    </lineage>
</organism>
<dbReference type="AlphaFoldDB" id="A0A8J3N053"/>
<accession>A0A8J3N053</accession>
<dbReference type="Gene3D" id="3.40.50.150">
    <property type="entry name" value="Vaccinia Virus protein VP39"/>
    <property type="match status" value="1"/>
</dbReference>
<dbReference type="SUPFAM" id="SSF53335">
    <property type="entry name" value="S-adenosyl-L-methionine-dependent methyltransferases"/>
    <property type="match status" value="1"/>
</dbReference>
<dbReference type="EMBL" id="BNJK01000001">
    <property type="protein sequence ID" value="GHO92572.1"/>
    <property type="molecule type" value="Genomic_DNA"/>
</dbReference>
<evidence type="ECO:0000259" key="1">
    <source>
        <dbReference type="Pfam" id="PF13649"/>
    </source>
</evidence>
<dbReference type="PANTHER" id="PTHR43591">
    <property type="entry name" value="METHYLTRANSFERASE"/>
    <property type="match status" value="1"/>
</dbReference>
<dbReference type="PANTHER" id="PTHR43591:SF110">
    <property type="entry name" value="RHODANESE DOMAIN-CONTAINING PROTEIN"/>
    <property type="match status" value="1"/>
</dbReference>
<protein>
    <recommendedName>
        <fullName evidence="1">Methyltransferase domain-containing protein</fullName>
    </recommendedName>
</protein>
<dbReference type="RefSeq" id="WP_220203396.1">
    <property type="nucleotide sequence ID" value="NZ_BNJK01000001.1"/>
</dbReference>
<name>A0A8J3N053_9CHLR</name>
<dbReference type="Proteomes" id="UP000597444">
    <property type="component" value="Unassembled WGS sequence"/>
</dbReference>
<feature type="domain" description="Methyltransferase" evidence="1">
    <location>
        <begin position="57"/>
        <end position="155"/>
    </location>
</feature>